<proteinExistence type="predicted"/>
<feature type="transmembrane region" description="Helical" evidence="1">
    <location>
        <begin position="181"/>
        <end position="201"/>
    </location>
</feature>
<dbReference type="AlphaFoldDB" id="A0A956N911"/>
<keyword evidence="1" id="KW-0812">Transmembrane</keyword>
<feature type="transmembrane region" description="Helical" evidence="1">
    <location>
        <begin position="56"/>
        <end position="77"/>
    </location>
</feature>
<keyword evidence="1" id="KW-1133">Transmembrane helix</keyword>
<organism evidence="2 3">
    <name type="scientific">Eiseniibacteriota bacterium</name>
    <dbReference type="NCBI Taxonomy" id="2212470"/>
    <lineage>
        <taxon>Bacteria</taxon>
        <taxon>Candidatus Eiseniibacteriota</taxon>
    </lineage>
</organism>
<feature type="transmembrane region" description="Helical" evidence="1">
    <location>
        <begin position="138"/>
        <end position="160"/>
    </location>
</feature>
<evidence type="ECO:0000313" key="2">
    <source>
        <dbReference type="EMBL" id="MCA9754930.1"/>
    </source>
</evidence>
<dbReference type="SUPFAM" id="SSF53649">
    <property type="entry name" value="Alkaline phosphatase-like"/>
    <property type="match status" value="1"/>
</dbReference>
<comment type="caution">
    <text evidence="2">The sequence shown here is derived from an EMBL/GenBank/DDBJ whole genome shotgun (WGS) entry which is preliminary data.</text>
</comment>
<gene>
    <name evidence="2" type="ORF">KDA27_03940</name>
</gene>
<feature type="transmembrane region" description="Helical" evidence="1">
    <location>
        <begin position="98"/>
        <end position="118"/>
    </location>
</feature>
<evidence type="ECO:0000256" key="1">
    <source>
        <dbReference type="SAM" id="Phobius"/>
    </source>
</evidence>
<accession>A0A956N911</accession>
<dbReference type="EMBL" id="JAGQHS010000012">
    <property type="protein sequence ID" value="MCA9754930.1"/>
    <property type="molecule type" value="Genomic_DNA"/>
</dbReference>
<dbReference type="Gene3D" id="3.40.720.10">
    <property type="entry name" value="Alkaline Phosphatase, subunit A"/>
    <property type="match status" value="1"/>
</dbReference>
<keyword evidence="1" id="KW-0472">Membrane</keyword>
<feature type="transmembrane region" description="Helical" evidence="1">
    <location>
        <begin position="20"/>
        <end position="44"/>
    </location>
</feature>
<reference evidence="2" key="1">
    <citation type="submission" date="2020-04" db="EMBL/GenBank/DDBJ databases">
        <authorList>
            <person name="Zhang T."/>
        </authorList>
    </citation>
    <scope>NUCLEOTIDE SEQUENCE</scope>
    <source>
        <strain evidence="2">HKST-UBA02</strain>
    </source>
</reference>
<reference evidence="2" key="2">
    <citation type="journal article" date="2021" name="Microbiome">
        <title>Successional dynamics and alternative stable states in a saline activated sludge microbial community over 9 years.</title>
        <authorList>
            <person name="Wang Y."/>
            <person name="Ye J."/>
            <person name="Ju F."/>
            <person name="Liu L."/>
            <person name="Boyd J.A."/>
            <person name="Deng Y."/>
            <person name="Parks D.H."/>
            <person name="Jiang X."/>
            <person name="Yin X."/>
            <person name="Woodcroft B.J."/>
            <person name="Tyson G.W."/>
            <person name="Hugenholtz P."/>
            <person name="Polz M.F."/>
            <person name="Zhang T."/>
        </authorList>
    </citation>
    <scope>NUCLEOTIDE SEQUENCE</scope>
    <source>
        <strain evidence="2">HKST-UBA02</strain>
    </source>
</reference>
<name>A0A956N911_UNCEI</name>
<dbReference type="Proteomes" id="UP000739538">
    <property type="component" value="Unassembled WGS sequence"/>
</dbReference>
<dbReference type="InterPro" id="IPR017850">
    <property type="entry name" value="Alkaline_phosphatase_core_sf"/>
</dbReference>
<sequence>MSDEERVTRDELMTEFQNNLRVGLLTGSIGGILLGLLYAAATLVLNPELLRSGRDVIVLVLGLIAVYTVFCLALGLIGALGKTLLFRSTGRHISDTKTAAFVTGAVFFSVAALYGYQWCRWHRIGGLSPETYPGPDQLPILITVIAVAGLLARLLTYAFYLLIVHFKKPERAQPGDLKKAFLVLAYMAGAFGIFVLALRLGNSGTSGPGAFTRDDVGTLEAPVRVLAVDGIGAADVARLTAEGRLGPLAALLSGKTADVPAPEHPVAPVIWTRVATGQPLEAHGIVDYQAQVVRGLSRPFTVGANQVGLFQLFQDVFPFFRLTRPVPMRSYMRGSKGIWNIATDAGRTCDVINWWVSYPAESVKGSVVSDNTYLRLRSELSRVEDGVAMHSNASESANALTEVLDDARLRSIRPQGETYPGSLLLELAPALRPDSSVVSLLSGAEAHLESLQLPSEVLRADLFYAQSAMYLLGRDHPDLWLLHLPGPDVFRRVLRRDVADQAARDDAYSEALDAYWSVLVPVLTPLVDETATGTSATRTVWLSLPGWPLEDTPSGTRTGWFGISGLSVGTGTLEPIPIESLCPTLLWLLGLPYSEEMLGSPATGVVADTTGLGTPRQIAAFGPLVPPNDLPVIDPQTDQERLELLRSLGYIDD</sequence>
<evidence type="ECO:0000313" key="3">
    <source>
        <dbReference type="Proteomes" id="UP000739538"/>
    </source>
</evidence>
<protein>
    <submittedName>
        <fullName evidence="2">Alkaline phosphatase family protein</fullName>
    </submittedName>
</protein>